<dbReference type="AlphaFoldDB" id="A0AAD7JKC6"/>
<dbReference type="PROSITE" id="PS51257">
    <property type="entry name" value="PROKAR_LIPOPROTEIN"/>
    <property type="match status" value="1"/>
</dbReference>
<evidence type="ECO:0000256" key="1">
    <source>
        <dbReference type="SAM" id="SignalP"/>
    </source>
</evidence>
<gene>
    <name evidence="2" type="ORF">B0H16DRAFT_1687743</name>
</gene>
<evidence type="ECO:0000313" key="2">
    <source>
        <dbReference type="EMBL" id="KAJ7764331.1"/>
    </source>
</evidence>
<dbReference type="EMBL" id="JARKIB010000028">
    <property type="protein sequence ID" value="KAJ7764331.1"/>
    <property type="molecule type" value="Genomic_DNA"/>
</dbReference>
<keyword evidence="3" id="KW-1185">Reference proteome</keyword>
<accession>A0AAD7JKC6</accession>
<sequence>MKPSNSLVSFLSFVSLVVFSAQGASTACKAADRVLVANRTVTAGSHEFQVATKACSADVLALSAHSKPRAIEKRQTFTICEISGANECVVGQGAGPLEADCAALSSAVVAAFEGAGESGVFTVAPQFVQELSLGTCLWAWINENPVSGGASLEECYSTVTGVLAANLNGQCILNGDTGGFIIPETLNVGLDPRVLEWTFEKHFLATLEIVLRENIDDGA</sequence>
<name>A0AAD7JKC6_9AGAR</name>
<evidence type="ECO:0000313" key="3">
    <source>
        <dbReference type="Proteomes" id="UP001215598"/>
    </source>
</evidence>
<reference evidence="2" key="1">
    <citation type="submission" date="2023-03" db="EMBL/GenBank/DDBJ databases">
        <title>Massive genome expansion in bonnet fungi (Mycena s.s.) driven by repeated elements and novel gene families across ecological guilds.</title>
        <authorList>
            <consortium name="Lawrence Berkeley National Laboratory"/>
            <person name="Harder C.B."/>
            <person name="Miyauchi S."/>
            <person name="Viragh M."/>
            <person name="Kuo A."/>
            <person name="Thoen E."/>
            <person name="Andreopoulos B."/>
            <person name="Lu D."/>
            <person name="Skrede I."/>
            <person name="Drula E."/>
            <person name="Henrissat B."/>
            <person name="Morin E."/>
            <person name="Kohler A."/>
            <person name="Barry K."/>
            <person name="LaButti K."/>
            <person name="Morin E."/>
            <person name="Salamov A."/>
            <person name="Lipzen A."/>
            <person name="Mereny Z."/>
            <person name="Hegedus B."/>
            <person name="Baldrian P."/>
            <person name="Stursova M."/>
            <person name="Weitz H."/>
            <person name="Taylor A."/>
            <person name="Grigoriev I.V."/>
            <person name="Nagy L.G."/>
            <person name="Martin F."/>
            <person name="Kauserud H."/>
        </authorList>
    </citation>
    <scope>NUCLEOTIDE SEQUENCE</scope>
    <source>
        <strain evidence="2">CBHHK182m</strain>
    </source>
</reference>
<comment type="caution">
    <text evidence="2">The sequence shown here is derived from an EMBL/GenBank/DDBJ whole genome shotgun (WGS) entry which is preliminary data.</text>
</comment>
<feature type="signal peptide" evidence="1">
    <location>
        <begin position="1"/>
        <end position="23"/>
    </location>
</feature>
<keyword evidence="1" id="KW-0732">Signal</keyword>
<protein>
    <submittedName>
        <fullName evidence="2">Uncharacterized protein</fullName>
    </submittedName>
</protein>
<feature type="chain" id="PRO_5042186496" evidence="1">
    <location>
        <begin position="24"/>
        <end position="219"/>
    </location>
</feature>
<organism evidence="2 3">
    <name type="scientific">Mycena metata</name>
    <dbReference type="NCBI Taxonomy" id="1033252"/>
    <lineage>
        <taxon>Eukaryota</taxon>
        <taxon>Fungi</taxon>
        <taxon>Dikarya</taxon>
        <taxon>Basidiomycota</taxon>
        <taxon>Agaricomycotina</taxon>
        <taxon>Agaricomycetes</taxon>
        <taxon>Agaricomycetidae</taxon>
        <taxon>Agaricales</taxon>
        <taxon>Marasmiineae</taxon>
        <taxon>Mycenaceae</taxon>
        <taxon>Mycena</taxon>
    </lineage>
</organism>
<dbReference type="Proteomes" id="UP001215598">
    <property type="component" value="Unassembled WGS sequence"/>
</dbReference>
<proteinExistence type="predicted"/>